<feature type="region of interest" description="Disordered" evidence="2">
    <location>
        <begin position="76"/>
        <end position="113"/>
    </location>
</feature>
<dbReference type="SUPFAM" id="SSF56563">
    <property type="entry name" value="Major capsid protein gp5"/>
    <property type="match status" value="1"/>
</dbReference>
<evidence type="ECO:0000259" key="3">
    <source>
        <dbReference type="Pfam" id="PF05065"/>
    </source>
</evidence>
<dbReference type="Proteomes" id="UP000464086">
    <property type="component" value="Chromosome"/>
</dbReference>
<dbReference type="Gene3D" id="3.30.2320.10">
    <property type="entry name" value="hypothetical protein PF0899 domain"/>
    <property type="match status" value="1"/>
</dbReference>
<evidence type="ECO:0000256" key="2">
    <source>
        <dbReference type="SAM" id="MobiDB-lite"/>
    </source>
</evidence>
<dbReference type="Gene3D" id="3.30.2400.10">
    <property type="entry name" value="Major capsid protein gp5"/>
    <property type="match status" value="1"/>
</dbReference>
<accession>A0A6P1GP52</accession>
<name>A0A6P1GP52_SPHYA</name>
<dbReference type="AlphaFoldDB" id="A0A6P1GP52"/>
<comment type="subcellular location">
    <subcellularLocation>
        <location evidence="1">Virion</location>
    </subcellularLocation>
</comment>
<sequence>MGRLLRDPSGHPEGKTTAQLAAETKAAFEKATSDVKAIAEEALGKAKAGEQLTTSLKERADEALTSIAELKAAVTEMEQKADRRGNNNDRQPSPGEQFVGSDEYKQAFPNGAQPGKNVAIEVKAITSVTTDTDGAAGDLVRSERVQSPLMMMPDKKLTIRGLVAPGQTSSSSVEYVQETGFTNAAGMTAETTAKPESSLKFDLKQAPVRKIAHWMLASAEILADAPALRSMIDYRLRYGLALVEDTQLLKGNGTGQNLLGVKPQAADYVAPITLAGATKIDVLRLALLQVELAEYSADGHVLHPTDWAEIELLKDTLGRYIIGNPQGGLAPTLWGRPVVTTVAQTLGEFTVGAWARAAQLFDRMQSQVLVSTEDSDNFRKNMVTLLAEERLAFTVYRPEAFVDGAFPTGA</sequence>
<protein>
    <submittedName>
        <fullName evidence="4">Phage major capsid protein</fullName>
    </submittedName>
</protein>
<dbReference type="InterPro" id="IPR054612">
    <property type="entry name" value="Phage_capsid-like_C"/>
</dbReference>
<evidence type="ECO:0000256" key="1">
    <source>
        <dbReference type="ARBA" id="ARBA00004328"/>
    </source>
</evidence>
<reference evidence="4 5" key="1">
    <citation type="submission" date="2019-12" db="EMBL/GenBank/DDBJ databases">
        <title>Functional and genomic insights into the Sphingobium yanoikuyae YC-JY1, a bacterium efficiently degrading bisphenol A.</title>
        <authorList>
            <person name="Jia Y."/>
            <person name="Li X."/>
            <person name="Wang J."/>
            <person name="Eltoukhy A."/>
            <person name="Lamraoui I."/>
            <person name="Yan Y."/>
        </authorList>
    </citation>
    <scope>NUCLEOTIDE SEQUENCE [LARGE SCALE GENOMIC DNA]</scope>
    <source>
        <strain evidence="4 5">YC-JY1</strain>
    </source>
</reference>
<feature type="domain" description="Phage capsid-like C-terminal" evidence="3">
    <location>
        <begin position="137"/>
        <end position="402"/>
    </location>
</feature>
<organism evidence="4 5">
    <name type="scientific">Sphingobium yanoikuyae</name>
    <name type="common">Sphingomonas yanoikuyae</name>
    <dbReference type="NCBI Taxonomy" id="13690"/>
    <lineage>
        <taxon>Bacteria</taxon>
        <taxon>Pseudomonadati</taxon>
        <taxon>Pseudomonadota</taxon>
        <taxon>Alphaproteobacteria</taxon>
        <taxon>Sphingomonadales</taxon>
        <taxon>Sphingomonadaceae</taxon>
        <taxon>Sphingobium</taxon>
    </lineage>
</organism>
<evidence type="ECO:0000313" key="5">
    <source>
        <dbReference type="Proteomes" id="UP000464086"/>
    </source>
</evidence>
<dbReference type="Pfam" id="PF05065">
    <property type="entry name" value="Phage_capsid"/>
    <property type="match status" value="1"/>
</dbReference>
<dbReference type="EMBL" id="CP047218">
    <property type="protein sequence ID" value="QHD70406.1"/>
    <property type="molecule type" value="Genomic_DNA"/>
</dbReference>
<dbReference type="NCBIfam" id="TIGR01554">
    <property type="entry name" value="major_cap_HK97"/>
    <property type="match status" value="1"/>
</dbReference>
<evidence type="ECO:0000313" key="4">
    <source>
        <dbReference type="EMBL" id="QHD70406.1"/>
    </source>
</evidence>
<proteinExistence type="predicted"/>
<gene>
    <name evidence="4" type="ORF">GS397_14975</name>
</gene>
<feature type="compositionally biased region" description="Basic and acidic residues" evidence="2">
    <location>
        <begin position="77"/>
        <end position="87"/>
    </location>
</feature>
<dbReference type="InterPro" id="IPR024455">
    <property type="entry name" value="Phage_capsid"/>
</dbReference>